<dbReference type="Proteomes" id="UP000183407">
    <property type="component" value="Unassembled WGS sequence"/>
</dbReference>
<gene>
    <name evidence="2" type="ORF">SAMN04490220_0057</name>
</gene>
<dbReference type="EMBL" id="FNTL01000002">
    <property type="protein sequence ID" value="SEB33953.1"/>
    <property type="molecule type" value="Genomic_DNA"/>
</dbReference>
<protein>
    <submittedName>
        <fullName evidence="2">Uncharacterized protein</fullName>
    </submittedName>
</protein>
<dbReference type="AlphaFoldDB" id="A0A1H4IJ82"/>
<reference evidence="3" key="1">
    <citation type="submission" date="2016-10" db="EMBL/GenBank/DDBJ databases">
        <authorList>
            <person name="Varghese N."/>
        </authorList>
    </citation>
    <scope>NUCLEOTIDE SEQUENCE [LARGE SCALE GENOMIC DNA]</scope>
    <source>
        <strain evidence="3">DSM 44719</strain>
    </source>
</reference>
<evidence type="ECO:0000313" key="2">
    <source>
        <dbReference type="EMBL" id="SEB33953.1"/>
    </source>
</evidence>
<proteinExistence type="predicted"/>
<evidence type="ECO:0000256" key="1">
    <source>
        <dbReference type="SAM" id="MobiDB-lite"/>
    </source>
</evidence>
<sequence>MSPRNRRTAVAADFLRSPAPKDLPELVHPDAEMRDLLARYLEARSRGLGPGVSTPREPELTRATRAGQATPPAGAKDCADPPLPRARSGPIGTYGDLWLFMEQIP</sequence>
<evidence type="ECO:0000313" key="3">
    <source>
        <dbReference type="Proteomes" id="UP000183407"/>
    </source>
</evidence>
<accession>A0A1H4IJ82</accession>
<organism evidence="2 3">
    <name type="scientific">Rhodococcus jostii</name>
    <dbReference type="NCBI Taxonomy" id="132919"/>
    <lineage>
        <taxon>Bacteria</taxon>
        <taxon>Bacillati</taxon>
        <taxon>Actinomycetota</taxon>
        <taxon>Actinomycetes</taxon>
        <taxon>Mycobacteriales</taxon>
        <taxon>Nocardiaceae</taxon>
        <taxon>Rhodococcus</taxon>
    </lineage>
</organism>
<name>A0A1H4IJ82_RHOJO</name>
<feature type="region of interest" description="Disordered" evidence="1">
    <location>
        <begin position="44"/>
        <end position="89"/>
    </location>
</feature>